<sequence length="61" mass="6833">MRGRTGRGERSDAHPPRARNSVSRQVAIESLTAGDMVWEKNAHGPDFPYRWAAKLDEARLG</sequence>
<keyword evidence="2" id="KW-1185">Reference proteome</keyword>
<name>A0ACB8T099_9AGAM</name>
<comment type="caution">
    <text evidence="1">The sequence shown here is derived from an EMBL/GenBank/DDBJ whole genome shotgun (WGS) entry which is preliminary data.</text>
</comment>
<gene>
    <name evidence="1" type="ORF">BV25DRAFT_1826619</name>
</gene>
<evidence type="ECO:0000313" key="1">
    <source>
        <dbReference type="EMBL" id="KAI0061486.1"/>
    </source>
</evidence>
<reference evidence="1" key="1">
    <citation type="submission" date="2021-03" db="EMBL/GenBank/DDBJ databases">
        <authorList>
            <consortium name="DOE Joint Genome Institute"/>
            <person name="Ahrendt S."/>
            <person name="Looney B.P."/>
            <person name="Miyauchi S."/>
            <person name="Morin E."/>
            <person name="Drula E."/>
            <person name="Courty P.E."/>
            <person name="Chicoki N."/>
            <person name="Fauchery L."/>
            <person name="Kohler A."/>
            <person name="Kuo A."/>
            <person name="Labutti K."/>
            <person name="Pangilinan J."/>
            <person name="Lipzen A."/>
            <person name="Riley R."/>
            <person name="Andreopoulos W."/>
            <person name="He G."/>
            <person name="Johnson J."/>
            <person name="Barry K.W."/>
            <person name="Grigoriev I.V."/>
            <person name="Nagy L."/>
            <person name="Hibbett D."/>
            <person name="Henrissat B."/>
            <person name="Matheny P.B."/>
            <person name="Labbe J."/>
            <person name="Martin F."/>
        </authorList>
    </citation>
    <scope>NUCLEOTIDE SEQUENCE</scope>
    <source>
        <strain evidence="1">HHB10654</strain>
    </source>
</reference>
<proteinExistence type="predicted"/>
<dbReference type="Proteomes" id="UP000814140">
    <property type="component" value="Unassembled WGS sequence"/>
</dbReference>
<evidence type="ECO:0000313" key="2">
    <source>
        <dbReference type="Proteomes" id="UP000814140"/>
    </source>
</evidence>
<reference evidence="1" key="2">
    <citation type="journal article" date="2022" name="New Phytol.">
        <title>Evolutionary transition to the ectomycorrhizal habit in the genomes of a hyperdiverse lineage of mushroom-forming fungi.</title>
        <authorList>
            <person name="Looney B."/>
            <person name="Miyauchi S."/>
            <person name="Morin E."/>
            <person name="Drula E."/>
            <person name="Courty P.E."/>
            <person name="Kohler A."/>
            <person name="Kuo A."/>
            <person name="LaButti K."/>
            <person name="Pangilinan J."/>
            <person name="Lipzen A."/>
            <person name="Riley R."/>
            <person name="Andreopoulos W."/>
            <person name="He G."/>
            <person name="Johnson J."/>
            <person name="Nolan M."/>
            <person name="Tritt A."/>
            <person name="Barry K.W."/>
            <person name="Grigoriev I.V."/>
            <person name="Nagy L.G."/>
            <person name="Hibbett D."/>
            <person name="Henrissat B."/>
            <person name="Matheny P.B."/>
            <person name="Labbe J."/>
            <person name="Martin F.M."/>
        </authorList>
    </citation>
    <scope>NUCLEOTIDE SEQUENCE</scope>
    <source>
        <strain evidence="1">HHB10654</strain>
    </source>
</reference>
<organism evidence="1 2">
    <name type="scientific">Artomyces pyxidatus</name>
    <dbReference type="NCBI Taxonomy" id="48021"/>
    <lineage>
        <taxon>Eukaryota</taxon>
        <taxon>Fungi</taxon>
        <taxon>Dikarya</taxon>
        <taxon>Basidiomycota</taxon>
        <taxon>Agaricomycotina</taxon>
        <taxon>Agaricomycetes</taxon>
        <taxon>Russulales</taxon>
        <taxon>Auriscalpiaceae</taxon>
        <taxon>Artomyces</taxon>
    </lineage>
</organism>
<protein>
    <submittedName>
        <fullName evidence="1">Uncharacterized protein</fullName>
    </submittedName>
</protein>
<accession>A0ACB8T099</accession>
<dbReference type="EMBL" id="MU277212">
    <property type="protein sequence ID" value="KAI0061486.1"/>
    <property type="molecule type" value="Genomic_DNA"/>
</dbReference>